<dbReference type="InterPro" id="IPR050809">
    <property type="entry name" value="UgpAE/MalFG_permease"/>
</dbReference>
<dbReference type="PANTHER" id="PTHR43227">
    <property type="entry name" value="BLL4140 PROTEIN"/>
    <property type="match status" value="1"/>
</dbReference>
<evidence type="ECO:0000256" key="7">
    <source>
        <dbReference type="RuleBase" id="RU363032"/>
    </source>
</evidence>
<organism evidence="9 10">
    <name type="scientific">Paenibacillus gansuensis</name>
    <dbReference type="NCBI Taxonomy" id="306542"/>
    <lineage>
        <taxon>Bacteria</taxon>
        <taxon>Bacillati</taxon>
        <taxon>Bacillota</taxon>
        <taxon>Bacilli</taxon>
        <taxon>Bacillales</taxon>
        <taxon>Paenibacillaceae</taxon>
        <taxon>Paenibacillus</taxon>
    </lineage>
</organism>
<dbReference type="InterPro" id="IPR000515">
    <property type="entry name" value="MetI-like"/>
</dbReference>
<keyword evidence="5 7" id="KW-1133">Transmembrane helix</keyword>
<proteinExistence type="inferred from homology"/>
<reference evidence="10" key="1">
    <citation type="journal article" date="2019" name="Int. J. Syst. Evol. Microbiol.">
        <title>The Global Catalogue of Microorganisms (GCM) 10K type strain sequencing project: providing services to taxonomists for standard genome sequencing and annotation.</title>
        <authorList>
            <consortium name="The Broad Institute Genomics Platform"/>
            <consortium name="The Broad Institute Genome Sequencing Center for Infectious Disease"/>
            <person name="Wu L."/>
            <person name="Ma J."/>
        </authorList>
    </citation>
    <scope>NUCLEOTIDE SEQUENCE [LARGE SCALE GENOMIC DNA]</scope>
    <source>
        <strain evidence="10">KCTC 3950</strain>
    </source>
</reference>
<feature type="transmembrane region" description="Helical" evidence="7">
    <location>
        <begin position="175"/>
        <end position="197"/>
    </location>
</feature>
<feature type="transmembrane region" description="Helical" evidence="7">
    <location>
        <begin position="268"/>
        <end position="290"/>
    </location>
</feature>
<evidence type="ECO:0000313" key="9">
    <source>
        <dbReference type="EMBL" id="MFD2611657.1"/>
    </source>
</evidence>
<comment type="similarity">
    <text evidence="7">Belongs to the binding-protein-dependent transport system permease family.</text>
</comment>
<evidence type="ECO:0000256" key="3">
    <source>
        <dbReference type="ARBA" id="ARBA00022475"/>
    </source>
</evidence>
<feature type="transmembrane region" description="Helical" evidence="7">
    <location>
        <begin position="73"/>
        <end position="99"/>
    </location>
</feature>
<dbReference type="Pfam" id="PF00528">
    <property type="entry name" value="BPD_transp_1"/>
    <property type="match status" value="1"/>
</dbReference>
<dbReference type="PANTHER" id="PTHR43227:SF11">
    <property type="entry name" value="BLL4140 PROTEIN"/>
    <property type="match status" value="1"/>
</dbReference>
<dbReference type="RefSeq" id="WP_377600519.1">
    <property type="nucleotide sequence ID" value="NZ_JBHUME010000005.1"/>
</dbReference>
<dbReference type="SUPFAM" id="SSF161098">
    <property type="entry name" value="MetI-like"/>
    <property type="match status" value="1"/>
</dbReference>
<evidence type="ECO:0000256" key="4">
    <source>
        <dbReference type="ARBA" id="ARBA00022692"/>
    </source>
</evidence>
<gene>
    <name evidence="9" type="ORF">ACFSUF_04390</name>
</gene>
<dbReference type="PROSITE" id="PS50928">
    <property type="entry name" value="ABC_TM1"/>
    <property type="match status" value="1"/>
</dbReference>
<evidence type="ECO:0000259" key="8">
    <source>
        <dbReference type="PROSITE" id="PS50928"/>
    </source>
</evidence>
<feature type="transmembrane region" description="Helical" evidence="7">
    <location>
        <begin position="120"/>
        <end position="140"/>
    </location>
</feature>
<comment type="caution">
    <text evidence="9">The sequence shown here is derived from an EMBL/GenBank/DDBJ whole genome shotgun (WGS) entry which is preliminary data.</text>
</comment>
<evidence type="ECO:0000256" key="6">
    <source>
        <dbReference type="ARBA" id="ARBA00023136"/>
    </source>
</evidence>
<feature type="transmembrane region" description="Helical" evidence="7">
    <location>
        <begin position="209"/>
        <end position="232"/>
    </location>
</feature>
<sequence length="302" mass="34362">MNSRSGWNWRRTWPLHLLVLPSVVLVLLFNYTPMLGLVMAFQDYKPYLGFTKSAWVGLDHFKFMFQMPDSKQIIWNTLLIASLKIVVGFIVPFVFALLLNEVRIHFLKRSIQTLVYLPHFLSWVILGGILLDMLSIKYGIVNQILGELGIKPIYFLGHGDWFRFTLVVSDTWKEFGFSAIIYLAALAGVHPALYEAAEMDGANRMQQTLHVTIPSVLPIAAVVVTLSLGRVLDGNFEQVYMLLNPLVMSKGDIIDTFVYRTGLIDNNFSFAAAVGVFKSVISFILVLVTYRLAHRYANYRIF</sequence>
<dbReference type="Proteomes" id="UP001597541">
    <property type="component" value="Unassembled WGS sequence"/>
</dbReference>
<dbReference type="EMBL" id="JBHUME010000005">
    <property type="protein sequence ID" value="MFD2611657.1"/>
    <property type="molecule type" value="Genomic_DNA"/>
</dbReference>
<dbReference type="Gene3D" id="1.10.3720.10">
    <property type="entry name" value="MetI-like"/>
    <property type="match status" value="1"/>
</dbReference>
<comment type="subcellular location">
    <subcellularLocation>
        <location evidence="1 7">Cell membrane</location>
        <topology evidence="1 7">Multi-pass membrane protein</topology>
    </subcellularLocation>
</comment>
<keyword evidence="3" id="KW-1003">Cell membrane</keyword>
<keyword evidence="10" id="KW-1185">Reference proteome</keyword>
<evidence type="ECO:0000256" key="5">
    <source>
        <dbReference type="ARBA" id="ARBA00022989"/>
    </source>
</evidence>
<keyword evidence="4 7" id="KW-0812">Transmembrane</keyword>
<evidence type="ECO:0000256" key="1">
    <source>
        <dbReference type="ARBA" id="ARBA00004651"/>
    </source>
</evidence>
<accession>A0ABW5P8Q6</accession>
<evidence type="ECO:0000313" key="10">
    <source>
        <dbReference type="Proteomes" id="UP001597541"/>
    </source>
</evidence>
<feature type="domain" description="ABC transmembrane type-1" evidence="8">
    <location>
        <begin position="74"/>
        <end position="289"/>
    </location>
</feature>
<protein>
    <submittedName>
        <fullName evidence="9">ABC transporter permease</fullName>
    </submittedName>
</protein>
<dbReference type="InterPro" id="IPR035906">
    <property type="entry name" value="MetI-like_sf"/>
</dbReference>
<evidence type="ECO:0000256" key="2">
    <source>
        <dbReference type="ARBA" id="ARBA00022448"/>
    </source>
</evidence>
<keyword evidence="6 7" id="KW-0472">Membrane</keyword>
<keyword evidence="2 7" id="KW-0813">Transport</keyword>
<name>A0ABW5P8Q6_9BACL</name>
<dbReference type="CDD" id="cd06261">
    <property type="entry name" value="TM_PBP2"/>
    <property type="match status" value="1"/>
</dbReference>